<dbReference type="Proteomes" id="UP001312865">
    <property type="component" value="Unassembled WGS sequence"/>
</dbReference>
<dbReference type="Gene3D" id="1.20.1170.10">
    <property type="match status" value="1"/>
</dbReference>
<gene>
    <name evidence="3" type="ORF">WAK64_09070</name>
</gene>
<keyword evidence="2" id="KW-0812">Transmembrane</keyword>
<accession>A0ABU8HD59</accession>
<dbReference type="InterPro" id="IPR052785">
    <property type="entry name" value="Enterotoxin_cmpnt"/>
</dbReference>
<dbReference type="InterPro" id="IPR008414">
    <property type="entry name" value="HBL"/>
</dbReference>
<protein>
    <submittedName>
        <fullName evidence="3">HBL/NHE enterotoxin family protein</fullName>
    </submittedName>
</protein>
<keyword evidence="2" id="KW-1133">Transmembrane helix</keyword>
<dbReference type="RefSeq" id="WP_336586644.1">
    <property type="nucleotide sequence ID" value="NZ_JBBAXC010000006.1"/>
</dbReference>
<keyword evidence="1" id="KW-0175">Coiled coil</keyword>
<comment type="caution">
    <text evidence="3">The sequence shown here is derived from an EMBL/GenBank/DDBJ whole genome shotgun (WGS) entry which is preliminary data.</text>
</comment>
<organism evidence="3 4">
    <name type="scientific">Bacillus spongiae</name>
    <dbReference type="NCBI Taxonomy" id="2683610"/>
    <lineage>
        <taxon>Bacteria</taxon>
        <taxon>Bacillati</taxon>
        <taxon>Bacillota</taxon>
        <taxon>Bacilli</taxon>
        <taxon>Bacillales</taxon>
        <taxon>Bacillaceae</taxon>
        <taxon>Bacillus</taxon>
    </lineage>
</organism>
<feature type="transmembrane region" description="Helical" evidence="2">
    <location>
        <begin position="223"/>
        <end position="246"/>
    </location>
</feature>
<feature type="coiled-coil region" evidence="1">
    <location>
        <begin position="189"/>
        <end position="216"/>
    </location>
</feature>
<proteinExistence type="predicted"/>
<dbReference type="PANTHER" id="PTHR38443">
    <property type="match status" value="1"/>
</dbReference>
<dbReference type="EMBL" id="JBBAXC010000006">
    <property type="protein sequence ID" value="MEI5907207.1"/>
    <property type="molecule type" value="Genomic_DNA"/>
</dbReference>
<dbReference type="Pfam" id="PF05791">
    <property type="entry name" value="Bacillus_HBL"/>
    <property type="match status" value="1"/>
</dbReference>
<evidence type="ECO:0000256" key="2">
    <source>
        <dbReference type="SAM" id="Phobius"/>
    </source>
</evidence>
<evidence type="ECO:0000313" key="3">
    <source>
        <dbReference type="EMBL" id="MEI5907207.1"/>
    </source>
</evidence>
<feature type="transmembrane region" description="Helical" evidence="2">
    <location>
        <begin position="258"/>
        <end position="278"/>
    </location>
</feature>
<reference evidence="3 4" key="1">
    <citation type="journal article" date="2018" name="J. Microbiol.">
        <title>Bacillus spongiae sp. nov., isolated from sponge of Jeju Island.</title>
        <authorList>
            <person name="Lee G.E."/>
            <person name="Im W.T."/>
            <person name="Park J.S."/>
        </authorList>
    </citation>
    <scope>NUCLEOTIDE SEQUENCE [LARGE SCALE GENOMIC DNA]</scope>
    <source>
        <strain evidence="3 4">135PIL107-10</strain>
    </source>
</reference>
<name>A0ABU8HD59_9BACI</name>
<sequence length="391" mass="42422">MRKVKIATLATIVATSSIVPVNVFGSTKGITKETTVQEQTVEPATLEATSLPTFLHNLSAQSIILQSYSLGLLKQPTVELEQIPTLSTHIDRAKENASYWLDTVHPQVIQVNQDVVGFNNKFQNYYDVLYRLAGELASDKTAKEDLLFGLNILQEDISDRHTLVKNMVSSLTYFKESLQTDYANFSSDANEAKKLLEGEEGKISQLESLLDSINQDIETDVKLIVTGTATSIAGIGLITAGAFALVAVPEGASKAGSIATIIGGVNMTVGGVVVIGYASDDLIKKQEELVEVASDLSEVESEVATLTMVKSQVDSFVETMDATIMALEDIERGWQELENGFVQLSNDIHQGINIDSSFIQSQLTRAKDSWGNVSSIAEKLQEANVVVENVE</sequence>
<keyword evidence="4" id="KW-1185">Reference proteome</keyword>
<evidence type="ECO:0000313" key="4">
    <source>
        <dbReference type="Proteomes" id="UP001312865"/>
    </source>
</evidence>
<evidence type="ECO:0000256" key="1">
    <source>
        <dbReference type="SAM" id="Coils"/>
    </source>
</evidence>
<keyword evidence="2" id="KW-0472">Membrane</keyword>
<dbReference type="SUPFAM" id="SSF58100">
    <property type="entry name" value="Bacterial hemolysins"/>
    <property type="match status" value="1"/>
</dbReference>
<dbReference type="PANTHER" id="PTHR38443:SF2">
    <property type="entry name" value="NON-HEMOLYTIC ENTEROTOXIN LYTIC COMPONENT L1"/>
    <property type="match status" value="1"/>
</dbReference>